<dbReference type="AlphaFoldDB" id="A0A5M6I6M4"/>
<proteinExistence type="predicted"/>
<protein>
    <submittedName>
        <fullName evidence="1">UPF0280 family protein</fullName>
    </submittedName>
</protein>
<accession>A0A5M6I6M4</accession>
<organism evidence="1 2">
    <name type="scientific">Roseospira marina</name>
    <dbReference type="NCBI Taxonomy" id="140057"/>
    <lineage>
        <taxon>Bacteria</taxon>
        <taxon>Pseudomonadati</taxon>
        <taxon>Pseudomonadota</taxon>
        <taxon>Alphaproteobacteria</taxon>
        <taxon>Rhodospirillales</taxon>
        <taxon>Rhodospirillaceae</taxon>
        <taxon>Roseospira</taxon>
    </lineage>
</organism>
<name>A0A5M6I6M4_9PROT</name>
<dbReference type="EMBL" id="VWPJ01000034">
    <property type="protein sequence ID" value="KAA5603515.1"/>
    <property type="molecule type" value="Genomic_DNA"/>
</dbReference>
<dbReference type="InterPro" id="IPR007183">
    <property type="entry name" value="UPF0280"/>
</dbReference>
<dbReference type="NCBIfam" id="NF003322">
    <property type="entry name" value="PRK04334.1-2"/>
    <property type="match status" value="1"/>
</dbReference>
<sequence length="286" mass="28896">MHLHHGPIDLIVTAEGAPEAVRAAYGRAVARFETVLTELVAELPVLRSPVPTEGTLPLTGAIARRMAAAAWPYRPGFVTPMAAVAGAVAEAVLEAIIAAPGLTRAAVNNGGDIALWLAPGAAPWRIGLVVDPADPASPGAVAIPPDSPVRGVATSGRHGRSLTLGLADSVTVLAPTAAAADVAATLIANAVDCPGHPAVTRVPACTLHPDSDLGDRLVTVEVGPLSPDDVAAALDAGATFASECIDRGLVHGAVLVLHDRVRVVGALEGARAPSSIPDLREVPLHV</sequence>
<evidence type="ECO:0000313" key="1">
    <source>
        <dbReference type="EMBL" id="KAA5603515.1"/>
    </source>
</evidence>
<dbReference type="InterPro" id="IPR003374">
    <property type="entry name" value="ApbE-like_sf"/>
</dbReference>
<dbReference type="OrthoDB" id="9814719at2"/>
<keyword evidence="2" id="KW-1185">Reference proteome</keyword>
<comment type="caution">
    <text evidence="1">The sequence shown here is derived from an EMBL/GenBank/DDBJ whole genome shotgun (WGS) entry which is preliminary data.</text>
</comment>
<evidence type="ECO:0000313" key="2">
    <source>
        <dbReference type="Proteomes" id="UP000324065"/>
    </source>
</evidence>
<dbReference type="Gene3D" id="3.10.520.10">
    <property type="entry name" value="ApbE-like domains"/>
    <property type="match status" value="1"/>
</dbReference>
<gene>
    <name evidence="1" type="ORF">F1188_19610</name>
</gene>
<dbReference type="Proteomes" id="UP000324065">
    <property type="component" value="Unassembled WGS sequence"/>
</dbReference>
<dbReference type="PIRSF" id="PIRSF006421">
    <property type="entry name" value="UCP006421"/>
    <property type="match status" value="1"/>
</dbReference>
<reference evidence="1 2" key="1">
    <citation type="submission" date="2019-09" db="EMBL/GenBank/DDBJ databases">
        <title>Genome sequence of Roseospira marina, one of the more divergent members of the non-sulfur purple photosynthetic bacterial family, the Rhodospirillaceae.</title>
        <authorList>
            <person name="Meyer T."/>
            <person name="Kyndt J."/>
        </authorList>
    </citation>
    <scope>NUCLEOTIDE SEQUENCE [LARGE SCALE GENOMIC DNA]</scope>
    <source>
        <strain evidence="1 2">DSM 15113</strain>
    </source>
</reference>
<dbReference type="SUPFAM" id="SSF143631">
    <property type="entry name" value="ApbE-like"/>
    <property type="match status" value="1"/>
</dbReference>